<keyword evidence="6" id="KW-0999">Mitochondrion inner membrane</keyword>
<accession>A0ABM1AZY7</accession>
<evidence type="ECO:0000256" key="6">
    <source>
        <dbReference type="ARBA" id="ARBA00022792"/>
    </source>
</evidence>
<evidence type="ECO:0000256" key="12">
    <source>
        <dbReference type="SAM" id="Phobius"/>
    </source>
</evidence>
<evidence type="ECO:0000256" key="10">
    <source>
        <dbReference type="PROSITE-ProRule" id="PRU00282"/>
    </source>
</evidence>
<evidence type="ECO:0000313" key="19">
    <source>
        <dbReference type="RefSeq" id="XP_022238650.1"/>
    </source>
</evidence>
<dbReference type="RefSeq" id="XP_022238646.1">
    <property type="nucleotide sequence ID" value="XM_022382938.1"/>
</dbReference>
<keyword evidence="13" id="KW-1185">Reference proteome</keyword>
<dbReference type="RefSeq" id="XP_022238650.1">
    <property type="nucleotide sequence ID" value="XM_022382942.1"/>
</dbReference>
<evidence type="ECO:0000256" key="1">
    <source>
        <dbReference type="ARBA" id="ARBA00004448"/>
    </source>
</evidence>
<dbReference type="Gene3D" id="1.50.40.10">
    <property type="entry name" value="Mitochondrial carrier domain"/>
    <property type="match status" value="1"/>
</dbReference>
<feature type="repeat" description="Solcar" evidence="10">
    <location>
        <begin position="122"/>
        <end position="206"/>
    </location>
</feature>
<gene>
    <name evidence="14 15 16 17 18 19" type="primary">LOC106457125</name>
</gene>
<keyword evidence="7 12" id="KW-1133">Transmembrane helix</keyword>
<name>A0ABM1AZY7_LIMPO</name>
<keyword evidence="8" id="KW-0496">Mitochondrion</keyword>
<evidence type="ECO:0000256" key="3">
    <source>
        <dbReference type="ARBA" id="ARBA00022448"/>
    </source>
</evidence>
<evidence type="ECO:0000256" key="8">
    <source>
        <dbReference type="ARBA" id="ARBA00023128"/>
    </source>
</evidence>
<evidence type="ECO:0000313" key="16">
    <source>
        <dbReference type="RefSeq" id="XP_022238646.1"/>
    </source>
</evidence>
<dbReference type="RefSeq" id="XP_013771965.1">
    <property type="nucleotide sequence ID" value="XM_013916511.2"/>
</dbReference>
<keyword evidence="4 10" id="KW-0812">Transmembrane</keyword>
<protein>
    <submittedName>
        <fullName evidence="14 15">Solute carrier family 25 member 51-like</fullName>
    </submittedName>
</protein>
<feature type="repeat" description="Solcar" evidence="10">
    <location>
        <begin position="33"/>
        <end position="113"/>
    </location>
</feature>
<organism evidence="13 15">
    <name type="scientific">Limulus polyphemus</name>
    <name type="common">Atlantic horseshoe crab</name>
    <dbReference type="NCBI Taxonomy" id="6850"/>
    <lineage>
        <taxon>Eukaryota</taxon>
        <taxon>Metazoa</taxon>
        <taxon>Ecdysozoa</taxon>
        <taxon>Arthropoda</taxon>
        <taxon>Chelicerata</taxon>
        <taxon>Merostomata</taxon>
        <taxon>Xiphosura</taxon>
        <taxon>Limulidae</taxon>
        <taxon>Limulus</taxon>
    </lineage>
</organism>
<dbReference type="Pfam" id="PF00153">
    <property type="entry name" value="Mito_carr"/>
    <property type="match status" value="3"/>
</dbReference>
<evidence type="ECO:0000313" key="15">
    <source>
        <dbReference type="RefSeq" id="XP_013771965.1"/>
    </source>
</evidence>
<evidence type="ECO:0000256" key="9">
    <source>
        <dbReference type="ARBA" id="ARBA00023136"/>
    </source>
</evidence>
<keyword evidence="5" id="KW-0677">Repeat</keyword>
<keyword evidence="3 11" id="KW-0813">Transport</keyword>
<evidence type="ECO:0000256" key="11">
    <source>
        <dbReference type="RuleBase" id="RU000488"/>
    </source>
</evidence>
<feature type="transmembrane region" description="Helical" evidence="12">
    <location>
        <begin position="213"/>
        <end position="236"/>
    </location>
</feature>
<evidence type="ECO:0000313" key="17">
    <source>
        <dbReference type="RefSeq" id="XP_022238647.1"/>
    </source>
</evidence>
<dbReference type="InterPro" id="IPR023395">
    <property type="entry name" value="MCP_dom_sf"/>
</dbReference>
<dbReference type="PANTHER" id="PTHR46131">
    <property type="entry name" value="SD08549P"/>
    <property type="match status" value="1"/>
</dbReference>
<comment type="subcellular location">
    <subcellularLocation>
        <location evidence="1">Mitochondrion inner membrane</location>
        <topology evidence="1">Multi-pass membrane protein</topology>
    </subcellularLocation>
</comment>
<sequence length="313" mass="35946">MVEISRPVTTNTNHQFSKTSILESSSQCKPKTTRNLQEYTCGWGAAFINISVTFPIHKVIFRQMRDGVHLYDAIHQLRQDGLHRLYRGCLPPLIQKTVSVSIMFGTYNEYSNFLQKQFPSISPFLCLSISSVLAGTTEAILMPFERIQTLLQDRNYHKQFHNTFHAFRELRKFGTKEYFRGLTAILMRNGPSNIMFFSLRGKVKETLPTSNSWLGHLIIDFVSGAVVGAIISTIFYPVNVVKTKMQVQYGTRFLSFSEALHLTYVERGYRIKNMFYGVHINYTRALISWGIINASYELLKKIFYPSSAARCTT</sequence>
<feature type="repeat" description="Solcar" evidence="10">
    <location>
        <begin position="215"/>
        <end position="302"/>
    </location>
</feature>
<evidence type="ECO:0000256" key="7">
    <source>
        <dbReference type="ARBA" id="ARBA00022989"/>
    </source>
</evidence>
<evidence type="ECO:0000313" key="18">
    <source>
        <dbReference type="RefSeq" id="XP_022238649.1"/>
    </source>
</evidence>
<reference evidence="14 15" key="1">
    <citation type="submission" date="2025-05" db="UniProtKB">
        <authorList>
            <consortium name="RefSeq"/>
        </authorList>
    </citation>
    <scope>IDENTIFICATION</scope>
    <source>
        <tissue evidence="14 15">Muscle</tissue>
    </source>
</reference>
<keyword evidence="9 10" id="KW-0472">Membrane</keyword>
<dbReference type="Proteomes" id="UP000694941">
    <property type="component" value="Unplaced"/>
</dbReference>
<evidence type="ECO:0000256" key="4">
    <source>
        <dbReference type="ARBA" id="ARBA00022692"/>
    </source>
</evidence>
<dbReference type="RefSeq" id="XP_022238649.1">
    <property type="nucleotide sequence ID" value="XM_022382941.1"/>
</dbReference>
<proteinExistence type="inferred from homology"/>
<evidence type="ECO:0000256" key="5">
    <source>
        <dbReference type="ARBA" id="ARBA00022737"/>
    </source>
</evidence>
<evidence type="ECO:0000313" key="14">
    <source>
        <dbReference type="RefSeq" id="XP_013771964.1"/>
    </source>
</evidence>
<dbReference type="InterPro" id="IPR018108">
    <property type="entry name" value="MCP_transmembrane"/>
</dbReference>
<dbReference type="SUPFAM" id="SSF103506">
    <property type="entry name" value="Mitochondrial carrier"/>
    <property type="match status" value="1"/>
</dbReference>
<dbReference type="PANTHER" id="PTHR46131:SF1">
    <property type="entry name" value="SD08549P"/>
    <property type="match status" value="1"/>
</dbReference>
<dbReference type="PROSITE" id="PS50920">
    <property type="entry name" value="SOLCAR"/>
    <property type="match status" value="3"/>
</dbReference>
<dbReference type="RefSeq" id="XP_013771964.1">
    <property type="nucleotide sequence ID" value="XM_013916510.2"/>
</dbReference>
<dbReference type="InterPro" id="IPR052465">
    <property type="entry name" value="Mito_NAD+_Carrier"/>
</dbReference>
<dbReference type="RefSeq" id="XP_022238647.1">
    <property type="nucleotide sequence ID" value="XM_022382939.1"/>
</dbReference>
<comment type="similarity">
    <text evidence="2 11">Belongs to the mitochondrial carrier (TC 2.A.29) family.</text>
</comment>
<evidence type="ECO:0000256" key="2">
    <source>
        <dbReference type="ARBA" id="ARBA00006375"/>
    </source>
</evidence>
<dbReference type="GeneID" id="106457125"/>
<evidence type="ECO:0000313" key="13">
    <source>
        <dbReference type="Proteomes" id="UP000694941"/>
    </source>
</evidence>